<evidence type="ECO:0000256" key="6">
    <source>
        <dbReference type="SAM" id="Coils"/>
    </source>
</evidence>
<name>A0ABQ5CCS3_9ASTR</name>
<comment type="subcellular location">
    <subcellularLocation>
        <location evidence="1">Nucleus</location>
    </subcellularLocation>
</comment>
<evidence type="ECO:0000256" key="3">
    <source>
        <dbReference type="ARBA" id="ARBA00023125"/>
    </source>
</evidence>
<dbReference type="PRINTS" id="PR00404">
    <property type="entry name" value="MADSDOMAIN"/>
</dbReference>
<feature type="domain" description="MADS-box" evidence="7">
    <location>
        <begin position="191"/>
        <end position="243"/>
    </location>
</feature>
<reference evidence="8" key="1">
    <citation type="journal article" date="2022" name="Int. J. Mol. Sci.">
        <title>Draft Genome of Tanacetum Coccineum: Genomic Comparison of Closely Related Tanacetum-Family Plants.</title>
        <authorList>
            <person name="Yamashiro T."/>
            <person name="Shiraishi A."/>
            <person name="Nakayama K."/>
            <person name="Satake H."/>
        </authorList>
    </citation>
    <scope>NUCLEOTIDE SEQUENCE</scope>
</reference>
<protein>
    <submittedName>
        <fullName evidence="8">Agamous-like protein</fullName>
    </submittedName>
</protein>
<feature type="coiled-coil region" evidence="6">
    <location>
        <begin position="288"/>
        <end position="315"/>
    </location>
</feature>
<dbReference type="InterPro" id="IPR036879">
    <property type="entry name" value="TF_MADSbox_sf"/>
</dbReference>
<dbReference type="Proteomes" id="UP001151760">
    <property type="component" value="Unassembled WGS sequence"/>
</dbReference>
<sequence length="355" mass="39646">MEKESNLSVTFSKRRSGLFKKASELSILCGVEIAIVAFSPAKKAFSFGHPSVEMIIDRYLRENLPSSSNTSLLMEAHRNAHIHELSRQLTYVDSQLDIENNKSDDLRKIRKEGQDNHWWEAPIESLGLEELEQLNVQLGVLGNNIKEQKERSVAESANATAVVPISSSTEKGSGYGLSITPHGLVLGYGHFGRKKIENKKIENERNLNVTFAKRRPSVFKKADELSTRCGVHSAVVIFSPNEKNVYSFGDPSVEVLVSNYLKQYPGSLGSQTCGWVEPLQNPQTEILNTQLNSRLARLESEQNITEKLKKTKKENEGKDWYNAPIENLGTDELTVLKNATSAVKKQADQGIMESD</sequence>
<dbReference type="Pfam" id="PF00319">
    <property type="entry name" value="SRF-TF"/>
    <property type="match status" value="2"/>
</dbReference>
<evidence type="ECO:0000259" key="7">
    <source>
        <dbReference type="PROSITE" id="PS50066"/>
    </source>
</evidence>
<reference evidence="8" key="2">
    <citation type="submission" date="2022-01" db="EMBL/GenBank/DDBJ databases">
        <authorList>
            <person name="Yamashiro T."/>
            <person name="Shiraishi A."/>
            <person name="Satake H."/>
            <person name="Nakayama K."/>
        </authorList>
    </citation>
    <scope>NUCLEOTIDE SEQUENCE</scope>
</reference>
<evidence type="ECO:0000256" key="4">
    <source>
        <dbReference type="ARBA" id="ARBA00023163"/>
    </source>
</evidence>
<dbReference type="InterPro" id="IPR002100">
    <property type="entry name" value="TF_MADSbox"/>
</dbReference>
<keyword evidence="2" id="KW-0805">Transcription regulation</keyword>
<dbReference type="EMBL" id="BQNB010014169">
    <property type="protein sequence ID" value="GJT24876.1"/>
    <property type="molecule type" value="Genomic_DNA"/>
</dbReference>
<evidence type="ECO:0000256" key="5">
    <source>
        <dbReference type="ARBA" id="ARBA00023242"/>
    </source>
</evidence>
<keyword evidence="6" id="KW-0175">Coiled coil</keyword>
<proteinExistence type="predicted"/>
<dbReference type="PANTHER" id="PTHR11945">
    <property type="entry name" value="MADS BOX PROTEIN"/>
    <property type="match status" value="1"/>
</dbReference>
<dbReference type="SMART" id="SM00432">
    <property type="entry name" value="MADS"/>
    <property type="match status" value="2"/>
</dbReference>
<keyword evidence="9" id="KW-1185">Reference proteome</keyword>
<dbReference type="SUPFAM" id="SSF55455">
    <property type="entry name" value="SRF-like"/>
    <property type="match status" value="2"/>
</dbReference>
<keyword evidence="4" id="KW-0804">Transcription</keyword>
<gene>
    <name evidence="8" type="ORF">Tco_0894813</name>
</gene>
<comment type="caution">
    <text evidence="8">The sequence shown here is derived from an EMBL/GenBank/DDBJ whole genome shotgun (WGS) entry which is preliminary data.</text>
</comment>
<evidence type="ECO:0000313" key="9">
    <source>
        <dbReference type="Proteomes" id="UP001151760"/>
    </source>
</evidence>
<keyword evidence="3" id="KW-0238">DNA-binding</keyword>
<dbReference type="PANTHER" id="PTHR11945:SF776">
    <property type="entry name" value="AGAMOUS-LIKE 50-RELATED"/>
    <property type="match status" value="1"/>
</dbReference>
<dbReference type="Gene3D" id="3.40.1810.10">
    <property type="entry name" value="Transcription factor, MADS-box"/>
    <property type="match status" value="2"/>
</dbReference>
<dbReference type="PROSITE" id="PS50066">
    <property type="entry name" value="MADS_BOX_2"/>
    <property type="match status" value="2"/>
</dbReference>
<dbReference type="Gene3D" id="6.10.140.920">
    <property type="match status" value="1"/>
</dbReference>
<evidence type="ECO:0000313" key="8">
    <source>
        <dbReference type="EMBL" id="GJT24876.1"/>
    </source>
</evidence>
<evidence type="ECO:0000256" key="1">
    <source>
        <dbReference type="ARBA" id="ARBA00004123"/>
    </source>
</evidence>
<feature type="domain" description="MADS-box" evidence="7">
    <location>
        <begin position="1"/>
        <end position="51"/>
    </location>
</feature>
<organism evidence="8 9">
    <name type="scientific">Tanacetum coccineum</name>
    <dbReference type="NCBI Taxonomy" id="301880"/>
    <lineage>
        <taxon>Eukaryota</taxon>
        <taxon>Viridiplantae</taxon>
        <taxon>Streptophyta</taxon>
        <taxon>Embryophyta</taxon>
        <taxon>Tracheophyta</taxon>
        <taxon>Spermatophyta</taxon>
        <taxon>Magnoliopsida</taxon>
        <taxon>eudicotyledons</taxon>
        <taxon>Gunneridae</taxon>
        <taxon>Pentapetalae</taxon>
        <taxon>asterids</taxon>
        <taxon>campanulids</taxon>
        <taxon>Asterales</taxon>
        <taxon>Asteraceae</taxon>
        <taxon>Asteroideae</taxon>
        <taxon>Anthemideae</taxon>
        <taxon>Anthemidinae</taxon>
        <taxon>Tanacetum</taxon>
    </lineage>
</organism>
<keyword evidence="5" id="KW-0539">Nucleus</keyword>
<evidence type="ECO:0000256" key="2">
    <source>
        <dbReference type="ARBA" id="ARBA00023015"/>
    </source>
</evidence>
<accession>A0ABQ5CCS3</accession>